<keyword evidence="3" id="KW-0460">Magnesium</keyword>
<dbReference type="RefSeq" id="WP_112058422.1">
    <property type="nucleotide sequence ID" value="NZ_UAWL01000006.1"/>
</dbReference>
<dbReference type="PANTHER" id="PTHR43344">
    <property type="entry name" value="PHOSPHOSERINE PHOSPHATASE"/>
    <property type="match status" value="1"/>
</dbReference>
<accession>A0A2X3B8V9</accession>
<dbReference type="GO" id="GO:0016787">
    <property type="term" value="F:hydrolase activity"/>
    <property type="evidence" value="ECO:0007669"/>
    <property type="project" value="UniProtKB-KW"/>
</dbReference>
<sequence>MQQINKHINTPQNNTNQNLNNKKILALFDFCETLVDFQSAARYLELVAQKKTRHKLHNLYTKISNKSKNILRKFIHLPPKQQVRYEVLKGLSVSDAQCIAKEFVTNELLPRVNPKVIERLQYHQRNKHTIVIVSGGFEIYIKLFAQHFGITHVVAVALEECNGYLSGNIDGIHTMEHRKLYKLIECINISEFDLQKSYAYSDCSSDIPLLSFVGHGIVIECGRDTQWANILGFEIL</sequence>
<dbReference type="Proteomes" id="UP000250166">
    <property type="component" value="Unassembled WGS sequence"/>
</dbReference>
<protein>
    <submittedName>
        <fullName evidence="4">Phosphoserine phosphatase</fullName>
    </submittedName>
</protein>
<gene>
    <name evidence="4" type="ORF">NCTC13102_00643</name>
</gene>
<keyword evidence="2" id="KW-0378">Hydrolase</keyword>
<dbReference type="InterPro" id="IPR006385">
    <property type="entry name" value="HAD_hydro_SerB1"/>
</dbReference>
<dbReference type="InterPro" id="IPR023214">
    <property type="entry name" value="HAD_sf"/>
</dbReference>
<dbReference type="InterPro" id="IPR050582">
    <property type="entry name" value="HAD-like_SerB"/>
</dbReference>
<dbReference type="EMBL" id="UAWL01000006">
    <property type="protein sequence ID" value="SQB98187.1"/>
    <property type="molecule type" value="Genomic_DNA"/>
</dbReference>
<dbReference type="InterPro" id="IPR036412">
    <property type="entry name" value="HAD-like_sf"/>
</dbReference>
<dbReference type="SUPFAM" id="SSF56784">
    <property type="entry name" value="HAD-like"/>
    <property type="match status" value="1"/>
</dbReference>
<proteinExistence type="predicted"/>
<dbReference type="AlphaFoldDB" id="A0A2X3B8V9"/>
<dbReference type="Gene3D" id="3.40.50.1000">
    <property type="entry name" value="HAD superfamily/HAD-like"/>
    <property type="match status" value="1"/>
</dbReference>
<dbReference type="NCBIfam" id="TIGR01490">
    <property type="entry name" value="HAD-SF-IB-hyp1"/>
    <property type="match status" value="1"/>
</dbReference>
<name>A0A2X3B8V9_9HELI</name>
<reference evidence="4 5" key="1">
    <citation type="submission" date="2018-06" db="EMBL/GenBank/DDBJ databases">
        <authorList>
            <consortium name="Pathogen Informatics"/>
            <person name="Doyle S."/>
        </authorList>
    </citation>
    <scope>NUCLEOTIDE SEQUENCE [LARGE SCALE GENOMIC DNA]</scope>
    <source>
        <strain evidence="4 5">NCTC13102</strain>
    </source>
</reference>
<dbReference type="PANTHER" id="PTHR43344:SF13">
    <property type="entry name" value="PHOSPHATASE RV3661-RELATED"/>
    <property type="match status" value="1"/>
</dbReference>
<evidence type="ECO:0000256" key="1">
    <source>
        <dbReference type="ARBA" id="ARBA00022723"/>
    </source>
</evidence>
<organism evidence="4 5">
    <name type="scientific">Helicobacter fennelliae</name>
    <dbReference type="NCBI Taxonomy" id="215"/>
    <lineage>
        <taxon>Bacteria</taxon>
        <taxon>Pseudomonadati</taxon>
        <taxon>Campylobacterota</taxon>
        <taxon>Epsilonproteobacteria</taxon>
        <taxon>Campylobacterales</taxon>
        <taxon>Helicobacteraceae</taxon>
        <taxon>Helicobacter</taxon>
    </lineage>
</organism>
<evidence type="ECO:0000313" key="5">
    <source>
        <dbReference type="Proteomes" id="UP000250166"/>
    </source>
</evidence>
<dbReference type="GO" id="GO:0046872">
    <property type="term" value="F:metal ion binding"/>
    <property type="evidence" value="ECO:0007669"/>
    <property type="project" value="UniProtKB-KW"/>
</dbReference>
<evidence type="ECO:0000256" key="2">
    <source>
        <dbReference type="ARBA" id="ARBA00022801"/>
    </source>
</evidence>
<dbReference type="NCBIfam" id="TIGR01488">
    <property type="entry name" value="HAD-SF-IB"/>
    <property type="match status" value="1"/>
</dbReference>
<dbReference type="Pfam" id="PF12710">
    <property type="entry name" value="HAD"/>
    <property type="match status" value="1"/>
</dbReference>
<evidence type="ECO:0000313" key="4">
    <source>
        <dbReference type="EMBL" id="SQB98187.1"/>
    </source>
</evidence>
<dbReference type="Gene3D" id="1.20.1440.100">
    <property type="entry name" value="SG protein - dephosphorylation function"/>
    <property type="match status" value="1"/>
</dbReference>
<evidence type="ECO:0000256" key="3">
    <source>
        <dbReference type="ARBA" id="ARBA00022842"/>
    </source>
</evidence>
<keyword evidence="1" id="KW-0479">Metal-binding</keyword>